<gene>
    <name evidence="4" type="primary">tyrC_4</name>
    <name evidence="4" type="ORF">SDC9_24800</name>
</gene>
<dbReference type="SUPFAM" id="SSF48179">
    <property type="entry name" value="6-phosphogluconate dehydrogenase C-terminal domain-like"/>
    <property type="match status" value="1"/>
</dbReference>
<dbReference type="EC" id="1.3.1.43" evidence="4"/>
<dbReference type="AlphaFoldDB" id="A0A644UIU0"/>
<dbReference type="InterPro" id="IPR050812">
    <property type="entry name" value="Preph/Arog_dehydrog"/>
</dbReference>
<dbReference type="GO" id="GO:0070403">
    <property type="term" value="F:NAD+ binding"/>
    <property type="evidence" value="ECO:0007669"/>
    <property type="project" value="InterPro"/>
</dbReference>
<dbReference type="InterPro" id="IPR036291">
    <property type="entry name" value="NAD(P)-bd_dom_sf"/>
</dbReference>
<evidence type="ECO:0000256" key="2">
    <source>
        <dbReference type="SAM" id="Coils"/>
    </source>
</evidence>
<dbReference type="InterPro" id="IPR008927">
    <property type="entry name" value="6-PGluconate_DH-like_C_sf"/>
</dbReference>
<dbReference type="GO" id="GO:0047794">
    <property type="term" value="F:cyclohexadienyl dehydrogenase activity"/>
    <property type="evidence" value="ECO:0007669"/>
    <property type="project" value="UniProtKB-EC"/>
</dbReference>
<dbReference type="GO" id="GO:0008977">
    <property type="term" value="F:prephenate dehydrogenase (NAD+) activity"/>
    <property type="evidence" value="ECO:0007669"/>
    <property type="project" value="InterPro"/>
</dbReference>
<sequence length="291" mass="32360">MQGKLQDITFGIIGLGLIGGSYAKALKNLKVKNIIGVDSNPIVAMMAKDEGVITENCNDSMEPLKRADVIICALYPAAVLNFVQKNVQYFKKDMLFTDVMGIKGDVLEQVDELLGAEQDFVSGHPMAGREGQGYGQSAAEIFNGANYIIVPRVHNNKDKIAWLKKFAYELGCKNVVEVTAKEHDEIIAYTSNLPHAMAIALINSDSMTPNNKYFIAGGFRDATRVADINVALWADLFVSNRKNVISEIAKLQKQLERWSNALEKGSKEDLEQMMLSAKEKRKDFFNAKNYR</sequence>
<dbReference type="GO" id="GO:0006571">
    <property type="term" value="P:tyrosine biosynthetic process"/>
    <property type="evidence" value="ECO:0007669"/>
    <property type="project" value="InterPro"/>
</dbReference>
<dbReference type="PROSITE" id="PS51176">
    <property type="entry name" value="PDH_ADH"/>
    <property type="match status" value="1"/>
</dbReference>
<dbReference type="Pfam" id="PF02153">
    <property type="entry name" value="PDH_N"/>
    <property type="match status" value="1"/>
</dbReference>
<keyword evidence="2" id="KW-0175">Coiled coil</keyword>
<proteinExistence type="predicted"/>
<accession>A0A644UIU0</accession>
<comment type="caution">
    <text evidence="4">The sequence shown here is derived from an EMBL/GenBank/DDBJ whole genome shotgun (WGS) entry which is preliminary data.</text>
</comment>
<keyword evidence="1 4" id="KW-0560">Oxidoreductase</keyword>
<organism evidence="4">
    <name type="scientific">bioreactor metagenome</name>
    <dbReference type="NCBI Taxonomy" id="1076179"/>
    <lineage>
        <taxon>unclassified sequences</taxon>
        <taxon>metagenomes</taxon>
        <taxon>ecological metagenomes</taxon>
    </lineage>
</organism>
<evidence type="ECO:0000259" key="3">
    <source>
        <dbReference type="PROSITE" id="PS51176"/>
    </source>
</evidence>
<feature type="domain" description="Prephenate/arogenate dehydrogenase" evidence="3">
    <location>
        <begin position="8"/>
        <end position="291"/>
    </location>
</feature>
<dbReference type="PANTHER" id="PTHR21363:SF0">
    <property type="entry name" value="PREPHENATE DEHYDROGENASE [NADP(+)]"/>
    <property type="match status" value="1"/>
</dbReference>
<feature type="coiled-coil region" evidence="2">
    <location>
        <begin position="241"/>
        <end position="268"/>
    </location>
</feature>
<dbReference type="InterPro" id="IPR046826">
    <property type="entry name" value="PDH_N"/>
</dbReference>
<name>A0A644UIU0_9ZZZZ</name>
<dbReference type="Gene3D" id="1.10.3660.10">
    <property type="entry name" value="6-phosphogluconate dehydrogenase C-terminal like domain"/>
    <property type="match status" value="1"/>
</dbReference>
<dbReference type="Gene3D" id="3.40.50.720">
    <property type="entry name" value="NAD(P)-binding Rossmann-like Domain"/>
    <property type="match status" value="1"/>
</dbReference>
<evidence type="ECO:0000313" key="4">
    <source>
        <dbReference type="EMBL" id="MPL78928.1"/>
    </source>
</evidence>
<dbReference type="EMBL" id="VSSQ01000121">
    <property type="protein sequence ID" value="MPL78928.1"/>
    <property type="molecule type" value="Genomic_DNA"/>
</dbReference>
<dbReference type="SUPFAM" id="SSF51735">
    <property type="entry name" value="NAD(P)-binding Rossmann-fold domains"/>
    <property type="match status" value="1"/>
</dbReference>
<dbReference type="GO" id="GO:0004665">
    <property type="term" value="F:prephenate dehydrogenase (NADP+) activity"/>
    <property type="evidence" value="ECO:0007669"/>
    <property type="project" value="InterPro"/>
</dbReference>
<reference evidence="4" key="1">
    <citation type="submission" date="2019-08" db="EMBL/GenBank/DDBJ databases">
        <authorList>
            <person name="Kucharzyk K."/>
            <person name="Murdoch R.W."/>
            <person name="Higgins S."/>
            <person name="Loffler F."/>
        </authorList>
    </citation>
    <scope>NUCLEOTIDE SEQUENCE</scope>
</reference>
<dbReference type="Pfam" id="PF20463">
    <property type="entry name" value="PDH_C"/>
    <property type="match status" value="1"/>
</dbReference>
<protein>
    <submittedName>
        <fullName evidence="4">Cyclohexadienyl dehydrogenase</fullName>
        <ecNumber evidence="4">1.3.1.43</ecNumber>
    </submittedName>
</protein>
<dbReference type="PANTHER" id="PTHR21363">
    <property type="entry name" value="PREPHENATE DEHYDROGENASE"/>
    <property type="match status" value="1"/>
</dbReference>
<dbReference type="InterPro" id="IPR003099">
    <property type="entry name" value="Prephen_DH"/>
</dbReference>
<evidence type="ECO:0000256" key="1">
    <source>
        <dbReference type="ARBA" id="ARBA00023002"/>
    </source>
</evidence>
<dbReference type="InterPro" id="IPR046825">
    <property type="entry name" value="PDH_C"/>
</dbReference>